<reference evidence="1" key="1">
    <citation type="submission" date="2020-11" db="EMBL/GenBank/DDBJ databases">
        <title>Sequencing the genomes of 1000 actinobacteria strains.</title>
        <authorList>
            <person name="Klenk H.-P."/>
        </authorList>
    </citation>
    <scope>NUCLEOTIDE SEQUENCE</scope>
    <source>
        <strain evidence="1">DSM 45356</strain>
    </source>
</reference>
<evidence type="ECO:0000313" key="2">
    <source>
        <dbReference type="Proteomes" id="UP000622552"/>
    </source>
</evidence>
<sequence>MPRIVLAFVPQHTTTKSRVMAIVDKGNGNEVDAVATVDWPHDAVAICNILNSPEAGQEAFSGLWAALPSSVRSSLERARGERVDRTDARHALASLFITTLDVPELPDPDADIDWAGLYPSAGCPDGGCDACEGCASHTAGQAGARGRSDCGPGGSCTCQTKDLADDEEPCVCCVDVIGPRWASAIYKSLAEEAGSIVDHAQDLMWGIEGPAVGFPGSLIAQPPQFFIRLAQACADLCDELAQGRVPVPHTIAELIMLDEAARFYLQACSGRDGFDVEEATAEMKDLPEAFGDFDMDALWMFQVTVSDWTEIADAETVYEPGSMDRVFDLLPEAAQWPRSSQFRPDSVPS</sequence>
<accession>A0A8J7GYF7</accession>
<proteinExistence type="predicted"/>
<gene>
    <name evidence="1" type="ORF">IW245_007778</name>
</gene>
<dbReference type="EMBL" id="JADOUF010000001">
    <property type="protein sequence ID" value="MBG6141584.1"/>
    <property type="molecule type" value="Genomic_DNA"/>
</dbReference>
<dbReference type="RefSeq" id="WP_197007980.1">
    <property type="nucleotide sequence ID" value="NZ_BONS01000013.1"/>
</dbReference>
<name>A0A8J7GYF7_9ACTN</name>
<keyword evidence="2" id="KW-1185">Reference proteome</keyword>
<comment type="caution">
    <text evidence="1">The sequence shown here is derived from an EMBL/GenBank/DDBJ whole genome shotgun (WGS) entry which is preliminary data.</text>
</comment>
<dbReference type="Proteomes" id="UP000622552">
    <property type="component" value="Unassembled WGS sequence"/>
</dbReference>
<evidence type="ECO:0000313" key="1">
    <source>
        <dbReference type="EMBL" id="MBG6141584.1"/>
    </source>
</evidence>
<protein>
    <submittedName>
        <fullName evidence="1">Uncharacterized protein</fullName>
    </submittedName>
</protein>
<dbReference type="AlphaFoldDB" id="A0A8J7GYF7"/>
<organism evidence="1 2">
    <name type="scientific">Longispora fulva</name>
    <dbReference type="NCBI Taxonomy" id="619741"/>
    <lineage>
        <taxon>Bacteria</taxon>
        <taxon>Bacillati</taxon>
        <taxon>Actinomycetota</taxon>
        <taxon>Actinomycetes</taxon>
        <taxon>Micromonosporales</taxon>
        <taxon>Micromonosporaceae</taxon>
        <taxon>Longispora</taxon>
    </lineage>
</organism>